<keyword evidence="6 13" id="KW-0418">Kinase</keyword>
<evidence type="ECO:0000256" key="6">
    <source>
        <dbReference type="ARBA" id="ARBA00022777"/>
    </source>
</evidence>
<dbReference type="RefSeq" id="WP_044637016.1">
    <property type="nucleotide sequence ID" value="NZ_CP007202.1"/>
</dbReference>
<comment type="catalytic activity">
    <reaction evidence="1">
        <text>ATP + protein L-histidine = ADP + protein N-phospho-L-histidine.</text>
        <dbReference type="EC" id="2.7.13.3"/>
    </reaction>
</comment>
<keyword evidence="10" id="KW-0175">Coiled coil</keyword>
<dbReference type="Pfam" id="PF07730">
    <property type="entry name" value="HisKA_3"/>
    <property type="match status" value="1"/>
</dbReference>
<feature type="domain" description="Histidine kinase" evidence="12">
    <location>
        <begin position="456"/>
        <end position="646"/>
    </location>
</feature>
<dbReference type="SUPFAM" id="SSF55874">
    <property type="entry name" value="ATPase domain of HSP90 chaperone/DNA topoisomerase II/histidine kinase"/>
    <property type="match status" value="1"/>
</dbReference>
<feature type="transmembrane region" description="Helical" evidence="11">
    <location>
        <begin position="399"/>
        <end position="417"/>
    </location>
</feature>
<dbReference type="PANTHER" id="PTHR24421:SF10">
    <property type="entry name" value="NITRATE_NITRITE SENSOR PROTEIN NARQ"/>
    <property type="match status" value="1"/>
</dbReference>
<evidence type="ECO:0000256" key="5">
    <source>
        <dbReference type="ARBA" id="ARBA00022741"/>
    </source>
</evidence>
<evidence type="ECO:0000256" key="8">
    <source>
        <dbReference type="ARBA" id="ARBA00023012"/>
    </source>
</evidence>
<dbReference type="Gene3D" id="1.25.40.10">
    <property type="entry name" value="Tetratricopeptide repeat domain"/>
    <property type="match status" value="3"/>
</dbReference>
<dbReference type="InterPro" id="IPR050482">
    <property type="entry name" value="Sensor_HK_TwoCompSys"/>
</dbReference>
<evidence type="ECO:0000256" key="11">
    <source>
        <dbReference type="SAM" id="Phobius"/>
    </source>
</evidence>
<dbReference type="Gene3D" id="3.30.565.10">
    <property type="entry name" value="Histidine kinase-like ATPase, C-terminal domain"/>
    <property type="match status" value="1"/>
</dbReference>
<organism evidence="13 14">
    <name type="scientific">Siansivirga zeaxanthinifaciens CC-SAMT-1</name>
    <dbReference type="NCBI Taxonomy" id="1454006"/>
    <lineage>
        <taxon>Bacteria</taxon>
        <taxon>Pseudomonadati</taxon>
        <taxon>Bacteroidota</taxon>
        <taxon>Flavobacteriia</taxon>
        <taxon>Flavobacteriales</taxon>
        <taxon>Flavobacteriaceae</taxon>
        <taxon>Siansivirga</taxon>
    </lineage>
</organism>
<gene>
    <name evidence="13" type="ORF">AW14_00445</name>
</gene>
<evidence type="ECO:0000256" key="2">
    <source>
        <dbReference type="ARBA" id="ARBA00012438"/>
    </source>
</evidence>
<keyword evidence="9" id="KW-0802">TPR repeat</keyword>
<dbReference type="Gene3D" id="1.20.5.1930">
    <property type="match status" value="1"/>
</dbReference>
<dbReference type="Pfam" id="PF13424">
    <property type="entry name" value="TPR_12"/>
    <property type="match status" value="1"/>
</dbReference>
<dbReference type="PANTHER" id="PTHR24421">
    <property type="entry name" value="NITRATE/NITRITE SENSOR PROTEIN NARX-RELATED"/>
    <property type="match status" value="1"/>
</dbReference>
<keyword evidence="8" id="KW-0902">Two-component regulatory system</keyword>
<feature type="coiled-coil region" evidence="10">
    <location>
        <begin position="362"/>
        <end position="396"/>
    </location>
</feature>
<protein>
    <recommendedName>
        <fullName evidence="2">histidine kinase</fullName>
        <ecNumber evidence="2">2.7.13.3</ecNumber>
    </recommendedName>
</protein>
<evidence type="ECO:0000256" key="3">
    <source>
        <dbReference type="ARBA" id="ARBA00022553"/>
    </source>
</evidence>
<dbReference type="PATRIC" id="fig|1454006.5.peg.82"/>
<keyword evidence="7" id="KW-0067">ATP-binding</keyword>
<reference evidence="13 14" key="1">
    <citation type="submission" date="2014-02" db="EMBL/GenBank/DDBJ databases">
        <authorList>
            <person name="Young C.-C."/>
            <person name="Hameed A."/>
            <person name="Huang H.-C."/>
            <person name="Shahina M."/>
        </authorList>
    </citation>
    <scope>NUCLEOTIDE SEQUENCE [LARGE SCALE GENOMIC DNA]</scope>
    <source>
        <strain evidence="13 14">CC-SAMT-1</strain>
    </source>
</reference>
<keyword evidence="11" id="KW-0472">Membrane</keyword>
<dbReference type="OrthoDB" id="9778366at2"/>
<dbReference type="CDD" id="cd16917">
    <property type="entry name" value="HATPase_UhpB-NarQ-NarX-like"/>
    <property type="match status" value="1"/>
</dbReference>
<evidence type="ECO:0000256" key="4">
    <source>
        <dbReference type="ARBA" id="ARBA00022679"/>
    </source>
</evidence>
<dbReference type="InterPro" id="IPR003594">
    <property type="entry name" value="HATPase_dom"/>
</dbReference>
<keyword evidence="11" id="KW-1133">Transmembrane helix</keyword>
<name>A0A0C5W5C8_9FLAO</name>
<dbReference type="KEGG" id="sze:AW14_00445"/>
<dbReference type="PROSITE" id="PS50109">
    <property type="entry name" value="HIS_KIN"/>
    <property type="match status" value="1"/>
</dbReference>
<dbReference type="AlphaFoldDB" id="A0A0C5W5C8"/>
<dbReference type="Pfam" id="PF02518">
    <property type="entry name" value="HATPase_c"/>
    <property type="match status" value="1"/>
</dbReference>
<dbReference type="InterPro" id="IPR036890">
    <property type="entry name" value="HATPase_C_sf"/>
</dbReference>
<dbReference type="SMART" id="SM00028">
    <property type="entry name" value="TPR"/>
    <property type="match status" value="6"/>
</dbReference>
<dbReference type="EMBL" id="CP007202">
    <property type="protein sequence ID" value="AJR02338.1"/>
    <property type="molecule type" value="Genomic_DNA"/>
</dbReference>
<dbReference type="GO" id="GO:0005524">
    <property type="term" value="F:ATP binding"/>
    <property type="evidence" value="ECO:0007669"/>
    <property type="project" value="UniProtKB-KW"/>
</dbReference>
<proteinExistence type="predicted"/>
<dbReference type="GO" id="GO:0046983">
    <property type="term" value="F:protein dimerization activity"/>
    <property type="evidence" value="ECO:0007669"/>
    <property type="project" value="InterPro"/>
</dbReference>
<feature type="repeat" description="TPR" evidence="9">
    <location>
        <begin position="160"/>
        <end position="193"/>
    </location>
</feature>
<accession>A0A0C5W5C8</accession>
<dbReference type="InterPro" id="IPR005467">
    <property type="entry name" value="His_kinase_dom"/>
</dbReference>
<evidence type="ECO:0000256" key="1">
    <source>
        <dbReference type="ARBA" id="ARBA00000085"/>
    </source>
</evidence>
<feature type="repeat" description="TPR" evidence="9">
    <location>
        <begin position="119"/>
        <end position="152"/>
    </location>
</feature>
<keyword evidence="11" id="KW-0812">Transmembrane</keyword>
<dbReference type="InterPro" id="IPR011712">
    <property type="entry name" value="Sig_transdc_His_kin_sub3_dim/P"/>
</dbReference>
<evidence type="ECO:0000313" key="14">
    <source>
        <dbReference type="Proteomes" id="UP000032229"/>
    </source>
</evidence>
<dbReference type="Pfam" id="PF13374">
    <property type="entry name" value="TPR_10"/>
    <property type="match status" value="1"/>
</dbReference>
<evidence type="ECO:0000256" key="10">
    <source>
        <dbReference type="SAM" id="Coils"/>
    </source>
</evidence>
<dbReference type="GO" id="GO:0016020">
    <property type="term" value="C:membrane"/>
    <property type="evidence" value="ECO:0007669"/>
    <property type="project" value="InterPro"/>
</dbReference>
<evidence type="ECO:0000256" key="7">
    <source>
        <dbReference type="ARBA" id="ARBA00022840"/>
    </source>
</evidence>
<keyword evidence="5" id="KW-0547">Nucleotide-binding</keyword>
<dbReference type="STRING" id="1454006.AW14_00445"/>
<dbReference type="PROSITE" id="PS50005">
    <property type="entry name" value="TPR"/>
    <property type="match status" value="2"/>
</dbReference>
<keyword evidence="3" id="KW-0597">Phosphoprotein</keyword>
<dbReference type="GO" id="GO:0000155">
    <property type="term" value="F:phosphorelay sensor kinase activity"/>
    <property type="evidence" value="ECO:0007669"/>
    <property type="project" value="InterPro"/>
</dbReference>
<evidence type="ECO:0000313" key="13">
    <source>
        <dbReference type="EMBL" id="AJR02338.1"/>
    </source>
</evidence>
<evidence type="ECO:0000256" key="9">
    <source>
        <dbReference type="PROSITE-ProRule" id="PRU00339"/>
    </source>
</evidence>
<dbReference type="InterPro" id="IPR019734">
    <property type="entry name" value="TPR_rpt"/>
</dbReference>
<evidence type="ECO:0000259" key="12">
    <source>
        <dbReference type="PROSITE" id="PS50109"/>
    </source>
</evidence>
<dbReference type="HOGENOM" id="CLU_000445_106_2_10"/>
<dbReference type="InterPro" id="IPR011990">
    <property type="entry name" value="TPR-like_helical_dom_sf"/>
</dbReference>
<keyword evidence="14" id="KW-1185">Reference proteome</keyword>
<dbReference type="Proteomes" id="UP000032229">
    <property type="component" value="Chromosome"/>
</dbReference>
<dbReference type="SUPFAM" id="SSF48452">
    <property type="entry name" value="TPR-like"/>
    <property type="match status" value="2"/>
</dbReference>
<dbReference type="EC" id="2.7.13.3" evidence="2"/>
<keyword evidence="4" id="KW-0808">Transferase</keyword>
<sequence>MRQLLVIFCLFSFFYGQSQTSKQLDSLLKVSKIQKDTTLLKTFNEISWEYRNIRVDSALWYAKKSLELSKKLKQEALIALSYHNIAAAFEANTQLDSAQVNHKKSLDIRIKIKDSIGIADSYNNLGILEDTKGHYDIALKHYFKALNIYEKCAKDFTKVPATLVNIGIVYKKQKEYTKVLDYYKKALNIYKEHNFEIGEAIITGNIGSVLLYTLEYETSIKYSEKAKVLYSNLGYSRYLPYMQANIAIAQDSLKQHTKARSNFLSAISSFKADNNLYELARTQIALANNYTINKEYELAKTELSNALQIIEANNFKEFKVPALKQLAKIDALTKDYKSAYNNHIKYAQAKDSLFEIEKTKTIYELETKYESEKKQKEILTQRAEIAEKELNINQKNTQIIGLLILALVIGVLGYLLFNQQKLKNIQLKKEGQLKEALIKIETQNKLQEQRLRISRDLHDNIGAQLTFIISSIDNLQYGFKITNEKLTNKLSGISAFTKETINELRDTIWAMNKSEITLEDLQVRISNFLDKAHIASNKINFKFHLNTNLSNNYLFTSVQGMSIYRIIQEAINNALKYANASNIEVRFTSENHHISISIIDDGIGFNMEEVSLGNGLNNIKKRAADIGAVVQIESTKDQGTKIHLSL</sequence>